<proteinExistence type="inferred from homology"/>
<protein>
    <recommendedName>
        <fullName evidence="3">Thioesterase domain-containing protein</fullName>
    </recommendedName>
</protein>
<sequence length="139" mass="15277">MDGAALTAEDANRILAENFSDWVRDLRMDFTEITKDYTISRMPNSDRLSRVGGIVSGQALMAMADTTMVLATAGFFGEFKPVATTNFDIQFLRPGVGEWLVCRADIVRAGKSLAFVRAEMVSEPNGKEVARAQATFYVV</sequence>
<dbReference type="Gene3D" id="3.10.129.10">
    <property type="entry name" value="Hotdog Thioesterase"/>
    <property type="match status" value="1"/>
</dbReference>
<feature type="domain" description="Thioesterase" evidence="3">
    <location>
        <begin position="52"/>
        <end position="127"/>
    </location>
</feature>
<comment type="similarity">
    <text evidence="1">Belongs to the thioesterase PaaI family.</text>
</comment>
<dbReference type="AlphaFoldDB" id="A0A917EII1"/>
<dbReference type="InterPro" id="IPR029069">
    <property type="entry name" value="HotDog_dom_sf"/>
</dbReference>
<evidence type="ECO:0000256" key="1">
    <source>
        <dbReference type="ARBA" id="ARBA00008324"/>
    </source>
</evidence>
<evidence type="ECO:0000313" key="5">
    <source>
        <dbReference type="Proteomes" id="UP000606730"/>
    </source>
</evidence>
<dbReference type="RefSeq" id="WP_095596732.1">
    <property type="nucleotide sequence ID" value="NZ_BMKN01000001.1"/>
</dbReference>
<dbReference type="Pfam" id="PF03061">
    <property type="entry name" value="4HBT"/>
    <property type="match status" value="1"/>
</dbReference>
<dbReference type="EMBL" id="BMKN01000001">
    <property type="protein sequence ID" value="GGE38922.1"/>
    <property type="molecule type" value="Genomic_DNA"/>
</dbReference>
<dbReference type="PANTHER" id="PTHR21660:SF1">
    <property type="entry name" value="ACYL-COENZYME A THIOESTERASE 13"/>
    <property type="match status" value="1"/>
</dbReference>
<dbReference type="InterPro" id="IPR006683">
    <property type="entry name" value="Thioestr_dom"/>
</dbReference>
<reference evidence="4" key="2">
    <citation type="submission" date="2020-09" db="EMBL/GenBank/DDBJ databases">
        <authorList>
            <person name="Sun Q."/>
            <person name="Zhou Y."/>
        </authorList>
    </citation>
    <scope>NUCLEOTIDE SEQUENCE</scope>
    <source>
        <strain evidence="4">CGMCC 1.16012</strain>
    </source>
</reference>
<keyword evidence="2" id="KW-0378">Hydrolase</keyword>
<evidence type="ECO:0000313" key="4">
    <source>
        <dbReference type="EMBL" id="GGE38922.1"/>
    </source>
</evidence>
<dbReference type="InterPro" id="IPR039298">
    <property type="entry name" value="ACOT13"/>
</dbReference>
<dbReference type="SUPFAM" id="SSF54637">
    <property type="entry name" value="Thioesterase/thiol ester dehydrase-isomerase"/>
    <property type="match status" value="1"/>
</dbReference>
<gene>
    <name evidence="4" type="ORF">GCM10011517_03350</name>
</gene>
<keyword evidence="5" id="KW-1185">Reference proteome</keyword>
<reference evidence="4" key="1">
    <citation type="journal article" date="2014" name="Int. J. Syst. Evol. Microbiol.">
        <title>Complete genome sequence of Corynebacterium casei LMG S-19264T (=DSM 44701T), isolated from a smear-ripened cheese.</title>
        <authorList>
            <consortium name="US DOE Joint Genome Institute (JGI-PGF)"/>
            <person name="Walter F."/>
            <person name="Albersmeier A."/>
            <person name="Kalinowski J."/>
            <person name="Ruckert C."/>
        </authorList>
    </citation>
    <scope>NUCLEOTIDE SEQUENCE</scope>
    <source>
        <strain evidence="4">CGMCC 1.16012</strain>
    </source>
</reference>
<organism evidence="4 5">
    <name type="scientific">Actibacterium pelagium</name>
    <dbReference type="NCBI Taxonomy" id="2029103"/>
    <lineage>
        <taxon>Bacteria</taxon>
        <taxon>Pseudomonadati</taxon>
        <taxon>Pseudomonadota</taxon>
        <taxon>Alphaproteobacteria</taxon>
        <taxon>Rhodobacterales</taxon>
        <taxon>Roseobacteraceae</taxon>
        <taxon>Actibacterium</taxon>
    </lineage>
</organism>
<dbReference type="OrthoDB" id="8588611at2"/>
<dbReference type="Proteomes" id="UP000606730">
    <property type="component" value="Unassembled WGS sequence"/>
</dbReference>
<evidence type="ECO:0000256" key="2">
    <source>
        <dbReference type="ARBA" id="ARBA00022801"/>
    </source>
</evidence>
<dbReference type="GO" id="GO:0047617">
    <property type="term" value="F:fatty acyl-CoA hydrolase activity"/>
    <property type="evidence" value="ECO:0007669"/>
    <property type="project" value="InterPro"/>
</dbReference>
<accession>A0A917EII1</accession>
<dbReference type="PANTHER" id="PTHR21660">
    <property type="entry name" value="THIOESTERASE SUPERFAMILY MEMBER-RELATED"/>
    <property type="match status" value="1"/>
</dbReference>
<name>A0A917EII1_9RHOB</name>
<dbReference type="CDD" id="cd03443">
    <property type="entry name" value="PaaI_thioesterase"/>
    <property type="match status" value="1"/>
</dbReference>
<comment type="caution">
    <text evidence="4">The sequence shown here is derived from an EMBL/GenBank/DDBJ whole genome shotgun (WGS) entry which is preliminary data.</text>
</comment>
<evidence type="ECO:0000259" key="3">
    <source>
        <dbReference type="Pfam" id="PF03061"/>
    </source>
</evidence>